<evidence type="ECO:0000256" key="3">
    <source>
        <dbReference type="ARBA" id="ARBA00022630"/>
    </source>
</evidence>
<dbReference type="InterPro" id="IPR040131">
    <property type="entry name" value="MnmG_N"/>
</dbReference>
<dbReference type="STRING" id="1054147.F4PZZ2"/>
<reference evidence="8" key="1">
    <citation type="journal article" date="2011" name="Genome Res.">
        <title>Phylogeny-wide analysis of social amoeba genomes highlights ancient origins for complex intercellular communication.</title>
        <authorList>
            <person name="Heidel A.J."/>
            <person name="Lawal H.M."/>
            <person name="Felder M."/>
            <person name="Schilde C."/>
            <person name="Helps N.R."/>
            <person name="Tunggal B."/>
            <person name="Rivero F."/>
            <person name="John U."/>
            <person name="Schleicher M."/>
            <person name="Eichinger L."/>
            <person name="Platzer M."/>
            <person name="Noegel A.A."/>
            <person name="Schaap P."/>
            <person name="Gloeckner G."/>
        </authorList>
    </citation>
    <scope>NUCLEOTIDE SEQUENCE [LARGE SCALE GENOMIC DNA]</scope>
    <source>
        <strain evidence="8">SH3</strain>
    </source>
</reference>
<keyword evidence="3" id="KW-0285">Flavoprotein</keyword>
<dbReference type="Gene3D" id="1.10.10.1800">
    <property type="entry name" value="tRNA uridine 5-carboxymethylaminomethyl modification enzyme MnmG/GidA"/>
    <property type="match status" value="1"/>
</dbReference>
<evidence type="ECO:0000313" key="8">
    <source>
        <dbReference type="Proteomes" id="UP000007797"/>
    </source>
</evidence>
<dbReference type="NCBIfam" id="TIGR00136">
    <property type="entry name" value="mnmG_gidA"/>
    <property type="match status" value="1"/>
</dbReference>
<dbReference type="PANTHER" id="PTHR11806">
    <property type="entry name" value="GLUCOSE INHIBITED DIVISION PROTEIN A"/>
    <property type="match status" value="1"/>
</dbReference>
<comment type="cofactor">
    <cofactor evidence="1">
        <name>FAD</name>
        <dbReference type="ChEBI" id="CHEBI:57692"/>
    </cofactor>
</comment>
<dbReference type="PANTHER" id="PTHR11806:SF0">
    <property type="entry name" value="PROTEIN MTO1 HOMOLOG, MITOCHONDRIAL"/>
    <property type="match status" value="1"/>
</dbReference>
<keyword evidence="5" id="KW-0274">FAD</keyword>
<dbReference type="InterPro" id="IPR044920">
    <property type="entry name" value="MnmG_C_subdom_sf"/>
</dbReference>
<dbReference type="FunFam" id="3.50.50.60:FF:000002">
    <property type="entry name" value="tRNA uridine 5-carboxymethylaminomethyl modification enzyme MnmG"/>
    <property type="match status" value="1"/>
</dbReference>
<evidence type="ECO:0000256" key="5">
    <source>
        <dbReference type="ARBA" id="ARBA00022827"/>
    </source>
</evidence>
<keyword evidence="4" id="KW-0819">tRNA processing</keyword>
<dbReference type="InterPro" id="IPR004416">
    <property type="entry name" value="MnmG"/>
</dbReference>
<proteinExistence type="inferred from homology"/>
<dbReference type="GO" id="GO:0005739">
    <property type="term" value="C:mitochondrion"/>
    <property type="evidence" value="ECO:0007669"/>
    <property type="project" value="GOC"/>
</dbReference>
<gene>
    <name evidence="7" type="ORF">DFA_02645</name>
</gene>
<dbReference type="RefSeq" id="XP_004357368.1">
    <property type="nucleotide sequence ID" value="XM_004357312.1"/>
</dbReference>
<dbReference type="KEGG" id="dfa:DFA_02645"/>
<accession>F4PZZ2</accession>
<evidence type="ECO:0000256" key="1">
    <source>
        <dbReference type="ARBA" id="ARBA00001974"/>
    </source>
</evidence>
<dbReference type="GeneID" id="14870863"/>
<dbReference type="OrthoDB" id="3329at2759"/>
<dbReference type="AlphaFoldDB" id="F4PZZ2"/>
<dbReference type="PRINTS" id="PR00411">
    <property type="entry name" value="PNDRDTASEI"/>
</dbReference>
<protein>
    <submittedName>
        <fullName evidence="7">Glucose inhibited division protein</fullName>
    </submittedName>
</protein>
<dbReference type="HAMAP" id="MF_00129">
    <property type="entry name" value="MnmG_GidA"/>
    <property type="match status" value="1"/>
</dbReference>
<evidence type="ECO:0000259" key="6">
    <source>
        <dbReference type="SMART" id="SM01228"/>
    </source>
</evidence>
<dbReference type="Gene3D" id="1.10.150.570">
    <property type="entry name" value="GidA associated domain, C-terminal subdomain"/>
    <property type="match status" value="1"/>
</dbReference>
<dbReference type="PROSITE" id="PS01280">
    <property type="entry name" value="GIDA_1"/>
    <property type="match status" value="1"/>
</dbReference>
<dbReference type="SMART" id="SM01228">
    <property type="entry name" value="GIDA_assoc_3"/>
    <property type="match status" value="1"/>
</dbReference>
<evidence type="ECO:0000313" key="7">
    <source>
        <dbReference type="EMBL" id="EGG18906.1"/>
    </source>
</evidence>
<dbReference type="InterPro" id="IPR047001">
    <property type="entry name" value="MnmG_C_subdom"/>
</dbReference>
<dbReference type="InterPro" id="IPR020595">
    <property type="entry name" value="MnmG-rel_CS"/>
</dbReference>
<keyword evidence="8" id="KW-1185">Reference proteome</keyword>
<dbReference type="Pfam" id="PF01134">
    <property type="entry name" value="GIDA"/>
    <property type="match status" value="1"/>
</dbReference>
<dbReference type="OMA" id="CNPAMGG"/>
<dbReference type="Pfam" id="PF13932">
    <property type="entry name" value="SAM_GIDA_C"/>
    <property type="match status" value="1"/>
</dbReference>
<dbReference type="InterPro" id="IPR049312">
    <property type="entry name" value="GIDA_C_N"/>
</dbReference>
<dbReference type="Proteomes" id="UP000007797">
    <property type="component" value="Unassembled WGS sequence"/>
</dbReference>
<dbReference type="FunFam" id="3.50.50.60:FF:000145">
    <property type="entry name" value="tRNA uridine 5-carboxymethylaminomethyl modification enzyme"/>
    <property type="match status" value="1"/>
</dbReference>
<dbReference type="InterPro" id="IPR002218">
    <property type="entry name" value="MnmG-rel"/>
</dbReference>
<organism evidence="7 8">
    <name type="scientific">Cavenderia fasciculata</name>
    <name type="common">Slime mold</name>
    <name type="synonym">Dictyostelium fasciculatum</name>
    <dbReference type="NCBI Taxonomy" id="261658"/>
    <lineage>
        <taxon>Eukaryota</taxon>
        <taxon>Amoebozoa</taxon>
        <taxon>Evosea</taxon>
        <taxon>Eumycetozoa</taxon>
        <taxon>Dictyostelia</taxon>
        <taxon>Acytosteliales</taxon>
        <taxon>Cavenderiaceae</taxon>
        <taxon>Cavenderia</taxon>
    </lineage>
</organism>
<dbReference type="GO" id="GO:0070899">
    <property type="term" value="P:mitochondrial tRNA wobble uridine modification"/>
    <property type="evidence" value="ECO:0007669"/>
    <property type="project" value="UniProtKB-ARBA"/>
</dbReference>
<feature type="domain" description="tRNA uridine 5-carboxymethylaminomethyl modification enzyme C-terminal subdomain" evidence="6">
    <location>
        <begin position="635"/>
        <end position="706"/>
    </location>
</feature>
<dbReference type="GO" id="GO:0030488">
    <property type="term" value="P:tRNA methylation"/>
    <property type="evidence" value="ECO:0007669"/>
    <property type="project" value="TreeGrafter"/>
</dbReference>
<sequence>MINQLNRLSSIQRNLSLSLKLSNFNSTSSSSLSCLYKSPSTSTSSICKYYYSTNNSESISTSSFCINNFKEREFKSQLCNRTDRNEYDVVVIGGGHAGTEACAASARVGAQTLLITQSINTIGVMSCNPSIGGIGKGNLVREVDALGGVMGLAADQSGCQFKILNQSKGSAVHGPRAQIDRELYQASVHDILAGYSHDQGGNLSIREAMVDDLLLEQDGEKERVAGVILSDGTIIKTRKVVITTGTFLGGVIHIGSKMVPAGRIGDKAATKLSQTLARFGFQLGRLKTGTPPRLDGKSINYQGLQVQEGDVIPTPFSFMNDSVKYADNQLYCYMTRTTEESHRIVLENIDRRPTLDSGDGKGLGPRYCPSIETKIERFEAKTHQIWLEPEGYNTDVIYPSGISISLPEEVQLRFLKTIPGLEQVNMLRPGYAVEYDYVDPRELRPTLETKKIPGLYFAGQINGTTGYEEAAAQGILAGINASLSLDSNKQQMIVDRSEGYLGVMVDDLVTLGVTEPYRMFTSRSEYRISLRAHNSDQRLTKKGYQFDCVTQDRYQQFLKKENIINDTINYLNSTFFSPKEYLEKCGIGSINNGKKSLFDILKRPHITLETLVPLFGRERLDAIPHHIIPVIESECQYSDYLVRQQTEIERFQKEESRAIPDSLDYYKVGQLSTEMRQKLSETRPTTIGSASRVPGVTPTGIAAIISFIRKHYKNDEFQPIQLSK</sequence>
<dbReference type="InterPro" id="IPR026904">
    <property type="entry name" value="MnmG_C"/>
</dbReference>
<dbReference type="Pfam" id="PF21680">
    <property type="entry name" value="GIDA_C_1st"/>
    <property type="match status" value="1"/>
</dbReference>
<evidence type="ECO:0000256" key="2">
    <source>
        <dbReference type="ARBA" id="ARBA00007653"/>
    </source>
</evidence>
<dbReference type="SUPFAM" id="SSF51905">
    <property type="entry name" value="FAD/NAD(P)-binding domain"/>
    <property type="match status" value="1"/>
</dbReference>
<dbReference type="GO" id="GO:0050660">
    <property type="term" value="F:flavin adenine dinucleotide binding"/>
    <property type="evidence" value="ECO:0007669"/>
    <property type="project" value="InterPro"/>
</dbReference>
<evidence type="ECO:0000256" key="4">
    <source>
        <dbReference type="ARBA" id="ARBA00022694"/>
    </source>
</evidence>
<dbReference type="Gene3D" id="3.50.50.60">
    <property type="entry name" value="FAD/NAD(P)-binding domain"/>
    <property type="match status" value="2"/>
</dbReference>
<dbReference type="EMBL" id="GL883017">
    <property type="protein sequence ID" value="EGG18906.1"/>
    <property type="molecule type" value="Genomic_DNA"/>
</dbReference>
<dbReference type="FunFam" id="1.10.150.570:FF:000001">
    <property type="entry name" value="tRNA uridine 5-carboxymethylaminomethyl modification enzyme MnmG"/>
    <property type="match status" value="1"/>
</dbReference>
<name>F4PZZ2_CACFS</name>
<dbReference type="PROSITE" id="PS51257">
    <property type="entry name" value="PROKAR_LIPOPROTEIN"/>
    <property type="match status" value="1"/>
</dbReference>
<comment type="similarity">
    <text evidence="2">Belongs to the MnmG family.</text>
</comment>
<dbReference type="InterPro" id="IPR036188">
    <property type="entry name" value="FAD/NAD-bd_sf"/>
</dbReference>
<dbReference type="PROSITE" id="PS01281">
    <property type="entry name" value="GIDA_2"/>
    <property type="match status" value="1"/>
</dbReference>